<dbReference type="EMBL" id="MU266397">
    <property type="protein sequence ID" value="KAH7925654.1"/>
    <property type="molecule type" value="Genomic_DNA"/>
</dbReference>
<gene>
    <name evidence="1" type="ORF">BV22DRAFT_991133</name>
</gene>
<feature type="non-terminal residue" evidence="1">
    <location>
        <position position="1"/>
    </location>
</feature>
<keyword evidence="2" id="KW-1185">Reference proteome</keyword>
<sequence>LKGHTQPVQSVAYTPDGRFIVSGSEDKDIRIWDVGTGETVGAPLAPSDQGVWELAISPDGKKIVSA</sequence>
<feature type="non-terminal residue" evidence="1">
    <location>
        <position position="66"/>
    </location>
</feature>
<reference evidence="1" key="1">
    <citation type="journal article" date="2021" name="New Phytol.">
        <title>Evolutionary innovations through gain and loss of genes in the ectomycorrhizal Boletales.</title>
        <authorList>
            <person name="Wu G."/>
            <person name="Miyauchi S."/>
            <person name="Morin E."/>
            <person name="Kuo A."/>
            <person name="Drula E."/>
            <person name="Varga T."/>
            <person name="Kohler A."/>
            <person name="Feng B."/>
            <person name="Cao Y."/>
            <person name="Lipzen A."/>
            <person name="Daum C."/>
            <person name="Hundley H."/>
            <person name="Pangilinan J."/>
            <person name="Johnson J."/>
            <person name="Barry K."/>
            <person name="LaButti K."/>
            <person name="Ng V."/>
            <person name="Ahrendt S."/>
            <person name="Min B."/>
            <person name="Choi I.G."/>
            <person name="Park H."/>
            <person name="Plett J.M."/>
            <person name="Magnuson J."/>
            <person name="Spatafora J.W."/>
            <person name="Nagy L.G."/>
            <person name="Henrissat B."/>
            <person name="Grigoriev I.V."/>
            <person name="Yang Z.L."/>
            <person name="Xu J."/>
            <person name="Martin F.M."/>
        </authorList>
    </citation>
    <scope>NUCLEOTIDE SEQUENCE</scope>
    <source>
        <strain evidence="1">KUC20120723A-06</strain>
    </source>
</reference>
<accession>A0ACB8BK31</accession>
<dbReference type="Proteomes" id="UP000790709">
    <property type="component" value="Unassembled WGS sequence"/>
</dbReference>
<comment type="caution">
    <text evidence="1">The sequence shown here is derived from an EMBL/GenBank/DDBJ whole genome shotgun (WGS) entry which is preliminary data.</text>
</comment>
<evidence type="ECO:0000313" key="2">
    <source>
        <dbReference type="Proteomes" id="UP000790709"/>
    </source>
</evidence>
<protein>
    <submittedName>
        <fullName evidence="1">Uncharacterized protein</fullName>
    </submittedName>
</protein>
<evidence type="ECO:0000313" key="1">
    <source>
        <dbReference type="EMBL" id="KAH7925654.1"/>
    </source>
</evidence>
<name>A0ACB8BK31_9AGAM</name>
<proteinExistence type="predicted"/>
<organism evidence="1 2">
    <name type="scientific">Leucogyrophana mollusca</name>
    <dbReference type="NCBI Taxonomy" id="85980"/>
    <lineage>
        <taxon>Eukaryota</taxon>
        <taxon>Fungi</taxon>
        <taxon>Dikarya</taxon>
        <taxon>Basidiomycota</taxon>
        <taxon>Agaricomycotina</taxon>
        <taxon>Agaricomycetes</taxon>
        <taxon>Agaricomycetidae</taxon>
        <taxon>Boletales</taxon>
        <taxon>Boletales incertae sedis</taxon>
        <taxon>Leucogyrophana</taxon>
    </lineage>
</organism>